<dbReference type="EMBL" id="KZ302105">
    <property type="protein sequence ID" value="PFH47546.1"/>
    <property type="molecule type" value="Genomic_DNA"/>
</dbReference>
<comment type="similarity">
    <text evidence="1">Belongs to the protease inhibitor I9 family.</text>
</comment>
<keyword evidence="4" id="KW-1185">Reference proteome</keyword>
<evidence type="ECO:0000313" key="3">
    <source>
        <dbReference type="EMBL" id="PFH47546.1"/>
    </source>
</evidence>
<accession>A0A2A9NIG4</accession>
<dbReference type="Gene3D" id="3.30.70.80">
    <property type="entry name" value="Peptidase S8 propeptide/proteinase inhibitor I9"/>
    <property type="match status" value="1"/>
</dbReference>
<evidence type="ECO:0000256" key="1">
    <source>
        <dbReference type="ARBA" id="ARBA00038069"/>
    </source>
</evidence>
<protein>
    <recommendedName>
        <fullName evidence="2">Inhibitor I9 domain-containing protein</fullName>
    </recommendedName>
</protein>
<dbReference type="AlphaFoldDB" id="A0A2A9NIG4"/>
<dbReference type="SUPFAM" id="SSF54897">
    <property type="entry name" value="Protease propeptides/inhibitors"/>
    <property type="match status" value="1"/>
</dbReference>
<dbReference type="PANTHER" id="PTHR28288">
    <property type="entry name" value="PROTEASE B INHIBITOR 2"/>
    <property type="match status" value="1"/>
</dbReference>
<gene>
    <name evidence="3" type="ORF">AMATHDRAFT_67561</name>
</gene>
<dbReference type="Pfam" id="PF05922">
    <property type="entry name" value="Inhibitor_I9"/>
    <property type="match status" value="1"/>
</dbReference>
<dbReference type="InterPro" id="IPR037045">
    <property type="entry name" value="S8pro/Inhibitor_I9_sf"/>
</dbReference>
<feature type="domain" description="Inhibitor I9" evidence="2">
    <location>
        <begin position="8"/>
        <end position="75"/>
    </location>
</feature>
<dbReference type="GO" id="GO:0042144">
    <property type="term" value="P:vacuole fusion, non-autophagic"/>
    <property type="evidence" value="ECO:0007669"/>
    <property type="project" value="TreeGrafter"/>
</dbReference>
<reference evidence="3 4" key="1">
    <citation type="submission" date="2014-02" db="EMBL/GenBank/DDBJ databases">
        <title>Transposable element dynamics among asymbiotic and ectomycorrhizal Amanita fungi.</title>
        <authorList>
            <consortium name="DOE Joint Genome Institute"/>
            <person name="Hess J."/>
            <person name="Skrede I."/>
            <person name="Wolfe B."/>
            <person name="LaButti K."/>
            <person name="Ohm R.A."/>
            <person name="Grigoriev I.V."/>
            <person name="Pringle A."/>
        </authorList>
    </citation>
    <scope>NUCLEOTIDE SEQUENCE [LARGE SCALE GENOMIC DNA]</scope>
    <source>
        <strain evidence="3 4">SKay4041</strain>
    </source>
</reference>
<dbReference type="GO" id="GO:0004866">
    <property type="term" value="F:endopeptidase inhibitor activity"/>
    <property type="evidence" value="ECO:0007669"/>
    <property type="project" value="TreeGrafter"/>
</dbReference>
<evidence type="ECO:0000259" key="2">
    <source>
        <dbReference type="Pfam" id="PF05922"/>
    </source>
</evidence>
<dbReference type="OrthoDB" id="5518345at2759"/>
<evidence type="ECO:0000313" key="4">
    <source>
        <dbReference type="Proteomes" id="UP000242287"/>
    </source>
</evidence>
<dbReference type="Proteomes" id="UP000242287">
    <property type="component" value="Unassembled WGS sequence"/>
</dbReference>
<dbReference type="PANTHER" id="PTHR28288:SF2">
    <property type="entry name" value="PROTEASE B INHIBITOR 2"/>
    <property type="match status" value="1"/>
</dbReference>
<name>A0A2A9NIG4_9AGAR</name>
<organism evidence="3 4">
    <name type="scientific">Amanita thiersii Skay4041</name>
    <dbReference type="NCBI Taxonomy" id="703135"/>
    <lineage>
        <taxon>Eukaryota</taxon>
        <taxon>Fungi</taxon>
        <taxon>Dikarya</taxon>
        <taxon>Basidiomycota</taxon>
        <taxon>Agaricomycotina</taxon>
        <taxon>Agaricomycetes</taxon>
        <taxon>Agaricomycetidae</taxon>
        <taxon>Agaricales</taxon>
        <taxon>Pluteineae</taxon>
        <taxon>Amanitaceae</taxon>
        <taxon>Amanita</taxon>
    </lineage>
</organism>
<dbReference type="InterPro" id="IPR010259">
    <property type="entry name" value="S8pro/Inhibitor_I9"/>
</dbReference>
<dbReference type="InterPro" id="IPR052471">
    <property type="entry name" value="PBI_I9"/>
</dbReference>
<sequence>MSEPTPRFIVVFKPHVTKEQVEEYAQKVNDNGGDVTHRYDNVLNGFAATLPDNFMQNLQGDDLIDYIEPDGFVTIQQQ</sequence>
<proteinExistence type="inferred from homology"/>